<accession>A0A9P5PUZ0</accession>
<name>A0A9P5PUZ0_9AGAR</name>
<protein>
    <recommendedName>
        <fullName evidence="3">CCHC-type domain-containing protein</fullName>
    </recommendedName>
</protein>
<dbReference type="OrthoDB" id="3263285at2759"/>
<dbReference type="SUPFAM" id="SSF144020">
    <property type="entry name" value="FdhE-like"/>
    <property type="match status" value="1"/>
</dbReference>
<gene>
    <name evidence="1" type="ORF">BDP27DRAFT_1420492</name>
</gene>
<evidence type="ECO:0000313" key="2">
    <source>
        <dbReference type="Proteomes" id="UP000772434"/>
    </source>
</evidence>
<dbReference type="AlphaFoldDB" id="A0A9P5PUZ0"/>
<dbReference type="Proteomes" id="UP000772434">
    <property type="component" value="Unassembled WGS sequence"/>
</dbReference>
<comment type="caution">
    <text evidence="1">The sequence shown here is derived from an EMBL/GenBank/DDBJ whole genome shotgun (WGS) entry which is preliminary data.</text>
</comment>
<dbReference type="InterPro" id="IPR024064">
    <property type="entry name" value="FdhE-like_sf"/>
</dbReference>
<proteinExistence type="predicted"/>
<dbReference type="EMBL" id="JADNRY010000046">
    <property type="protein sequence ID" value="KAF9069808.1"/>
    <property type="molecule type" value="Genomic_DNA"/>
</dbReference>
<evidence type="ECO:0000313" key="1">
    <source>
        <dbReference type="EMBL" id="KAF9069808.1"/>
    </source>
</evidence>
<sequence>MDSSLQKTTRVKPFVIVVNLTLTRSLLKAFPEDLIIPGITARDVRLSLLVDQMFRDKFVSTSATSTPTKFSKTGINSLVHHPSNKRINLTDIMSVFRKGFCPCCGLPHLLAKCPVRKEHPPRVKCAHCRGEGHWNVDCGSLEKVASGSL</sequence>
<evidence type="ECO:0008006" key="3">
    <source>
        <dbReference type="Google" id="ProtNLM"/>
    </source>
</evidence>
<keyword evidence="2" id="KW-1185">Reference proteome</keyword>
<reference evidence="1" key="1">
    <citation type="submission" date="2020-11" db="EMBL/GenBank/DDBJ databases">
        <authorList>
            <consortium name="DOE Joint Genome Institute"/>
            <person name="Ahrendt S."/>
            <person name="Riley R."/>
            <person name="Andreopoulos W."/>
            <person name="Labutti K."/>
            <person name="Pangilinan J."/>
            <person name="Ruiz-Duenas F.J."/>
            <person name="Barrasa J.M."/>
            <person name="Sanchez-Garcia M."/>
            <person name="Camarero S."/>
            <person name="Miyauchi S."/>
            <person name="Serrano A."/>
            <person name="Linde D."/>
            <person name="Babiker R."/>
            <person name="Drula E."/>
            <person name="Ayuso-Fernandez I."/>
            <person name="Pacheco R."/>
            <person name="Padilla G."/>
            <person name="Ferreira P."/>
            <person name="Barriuso J."/>
            <person name="Kellner H."/>
            <person name="Castanera R."/>
            <person name="Alfaro M."/>
            <person name="Ramirez L."/>
            <person name="Pisabarro A.G."/>
            <person name="Kuo A."/>
            <person name="Tritt A."/>
            <person name="Lipzen A."/>
            <person name="He G."/>
            <person name="Yan M."/>
            <person name="Ng V."/>
            <person name="Cullen D."/>
            <person name="Martin F."/>
            <person name="Rosso M.-N."/>
            <person name="Henrissat B."/>
            <person name="Hibbett D."/>
            <person name="Martinez A.T."/>
            <person name="Grigoriev I.V."/>
        </authorList>
    </citation>
    <scope>NUCLEOTIDE SEQUENCE</scope>
    <source>
        <strain evidence="1">AH 40177</strain>
    </source>
</reference>
<organism evidence="1 2">
    <name type="scientific">Rhodocollybia butyracea</name>
    <dbReference type="NCBI Taxonomy" id="206335"/>
    <lineage>
        <taxon>Eukaryota</taxon>
        <taxon>Fungi</taxon>
        <taxon>Dikarya</taxon>
        <taxon>Basidiomycota</taxon>
        <taxon>Agaricomycotina</taxon>
        <taxon>Agaricomycetes</taxon>
        <taxon>Agaricomycetidae</taxon>
        <taxon>Agaricales</taxon>
        <taxon>Marasmiineae</taxon>
        <taxon>Omphalotaceae</taxon>
        <taxon>Rhodocollybia</taxon>
    </lineage>
</organism>